<protein>
    <recommendedName>
        <fullName evidence="1">MvaT DNA-binding domain-containing protein</fullName>
    </recommendedName>
</protein>
<accession>A0A4P7XIR7</accession>
<gene>
    <name evidence="2" type="ORF">soil367_07460</name>
</gene>
<dbReference type="KEGG" id="hmi:soil367_07460"/>
<evidence type="ECO:0000313" key="3">
    <source>
        <dbReference type="Proteomes" id="UP000298049"/>
    </source>
</evidence>
<dbReference type="Proteomes" id="UP000298049">
    <property type="component" value="Chromosome"/>
</dbReference>
<reference evidence="2 3" key="1">
    <citation type="submission" date="2018-07" db="EMBL/GenBank/DDBJ databases">
        <title>Marsedoiliclastica nanhaica gen. nov. sp. nov., a novel marine hydrocarbonoclastic bacterium isolated from an in-situ enriched hydrocarbon-degrading consortium in deep-sea sediment.</title>
        <authorList>
            <person name="Dong C."/>
            <person name="Ma T."/>
            <person name="Liu R."/>
            <person name="Shao Z."/>
        </authorList>
    </citation>
    <scope>NUCLEOTIDE SEQUENCE [LARGE SCALE GENOMIC DNA]</scope>
    <source>
        <strain evidence="3">soil36-7</strain>
    </source>
</reference>
<sequence length="114" mass="13249">MTNAALKEKSLEHMLARELRALDEQTEQDTDTEFYLAIEQLLSEHGLSAQQAAEILVVAHPDAGTDRTRPLTPLKVFRNPYTREVVKSRGFNHQTLNEWRKRHGRLTVQTWRIK</sequence>
<dbReference type="Pfam" id="PF22055">
    <property type="entry name" value="MvaT_DBD"/>
    <property type="match status" value="1"/>
</dbReference>
<evidence type="ECO:0000259" key="1">
    <source>
        <dbReference type="Pfam" id="PF22055"/>
    </source>
</evidence>
<dbReference type="EMBL" id="CP031093">
    <property type="protein sequence ID" value="QCF25767.1"/>
    <property type="molecule type" value="Genomic_DNA"/>
</dbReference>
<dbReference type="OrthoDB" id="6367018at2"/>
<evidence type="ECO:0000313" key="2">
    <source>
        <dbReference type="EMBL" id="QCF25767.1"/>
    </source>
</evidence>
<keyword evidence="3" id="KW-1185">Reference proteome</keyword>
<dbReference type="AlphaFoldDB" id="A0A4P7XIR7"/>
<proteinExistence type="predicted"/>
<organism evidence="2 3">
    <name type="scientific">Hydrocarboniclastica marina</name>
    <dbReference type="NCBI Taxonomy" id="2259620"/>
    <lineage>
        <taxon>Bacteria</taxon>
        <taxon>Pseudomonadati</taxon>
        <taxon>Pseudomonadota</taxon>
        <taxon>Gammaproteobacteria</taxon>
        <taxon>Alteromonadales</taxon>
        <taxon>Alteromonadaceae</taxon>
        <taxon>Hydrocarboniclastica</taxon>
    </lineage>
</organism>
<dbReference type="RefSeq" id="WP_136548389.1">
    <property type="nucleotide sequence ID" value="NZ_CP031093.1"/>
</dbReference>
<dbReference type="InterPro" id="IPR035616">
    <property type="entry name" value="MvaT_DBD"/>
</dbReference>
<feature type="domain" description="MvaT DNA-binding" evidence="1">
    <location>
        <begin position="75"/>
        <end position="111"/>
    </location>
</feature>
<name>A0A4P7XIR7_9ALTE</name>